<evidence type="ECO:0000313" key="2">
    <source>
        <dbReference type="EMBL" id="MDI6103311.1"/>
    </source>
</evidence>
<name>A0ABT6WUJ1_9ACTN</name>
<keyword evidence="1" id="KW-0175">Coiled coil</keyword>
<dbReference type="SUPFAM" id="SSF90250">
    <property type="entry name" value="Troponin coil-coiled subunits"/>
    <property type="match status" value="1"/>
</dbReference>
<gene>
    <name evidence="2" type="ORF">QLQ12_32355</name>
</gene>
<dbReference type="InterPro" id="IPR038077">
    <property type="entry name" value="Troponin_sf"/>
</dbReference>
<dbReference type="RefSeq" id="WP_282764335.1">
    <property type="nucleotide sequence ID" value="NZ_JASCTH010000025.1"/>
</dbReference>
<protein>
    <submittedName>
        <fullName evidence="2">Uncharacterized protein</fullName>
    </submittedName>
</protein>
<organism evidence="2 3">
    <name type="scientific">Actinoplanes sandaracinus</name>
    <dbReference type="NCBI Taxonomy" id="3045177"/>
    <lineage>
        <taxon>Bacteria</taxon>
        <taxon>Bacillati</taxon>
        <taxon>Actinomycetota</taxon>
        <taxon>Actinomycetes</taxon>
        <taxon>Micromonosporales</taxon>
        <taxon>Micromonosporaceae</taxon>
        <taxon>Actinoplanes</taxon>
    </lineage>
</organism>
<feature type="coiled-coil region" evidence="1">
    <location>
        <begin position="9"/>
        <end position="43"/>
    </location>
</feature>
<accession>A0ABT6WUJ1</accession>
<evidence type="ECO:0000256" key="1">
    <source>
        <dbReference type="SAM" id="Coils"/>
    </source>
</evidence>
<dbReference type="Proteomes" id="UP001241758">
    <property type="component" value="Unassembled WGS sequence"/>
</dbReference>
<reference evidence="2 3" key="1">
    <citation type="submission" date="2023-05" db="EMBL/GenBank/DDBJ databases">
        <title>Actinoplanes sp. NEAU-A12 genome sequencing.</title>
        <authorList>
            <person name="Wang Z.-S."/>
        </authorList>
    </citation>
    <scope>NUCLEOTIDE SEQUENCE [LARGE SCALE GENOMIC DNA]</scope>
    <source>
        <strain evidence="2 3">NEAU-A12</strain>
    </source>
</reference>
<dbReference type="EMBL" id="JASCTH010000025">
    <property type="protein sequence ID" value="MDI6103311.1"/>
    <property type="molecule type" value="Genomic_DNA"/>
</dbReference>
<evidence type="ECO:0000313" key="3">
    <source>
        <dbReference type="Proteomes" id="UP001241758"/>
    </source>
</evidence>
<comment type="caution">
    <text evidence="2">The sequence shown here is derived from an EMBL/GenBank/DDBJ whole genome shotgun (WGS) entry which is preliminary data.</text>
</comment>
<proteinExistence type="predicted"/>
<keyword evidence="3" id="KW-1185">Reference proteome</keyword>
<sequence length="47" mass="5714">MDDDLKAQLDQLERVRTDHRIRLEKAEAEIEELKRQVAELTRKFYTL</sequence>